<evidence type="ECO:0000313" key="3">
    <source>
        <dbReference type="Proteomes" id="UP000215453"/>
    </source>
</evidence>
<feature type="signal peptide" evidence="1">
    <location>
        <begin position="1"/>
        <end position="18"/>
    </location>
</feature>
<protein>
    <submittedName>
        <fullName evidence="2">Uncharacterized protein</fullName>
    </submittedName>
</protein>
<name>A0A1Y6M192_ZYMTR</name>
<gene>
    <name evidence="2" type="ORF">ZT1A5_G10907</name>
</gene>
<dbReference type="PANTHER" id="PTHR40640">
    <property type="entry name" value="ANCHORED GLYCOPROTEIN, PUTATIVE (AFU_ORTHOLOGUE AFUA_8G04860)-RELATED"/>
    <property type="match status" value="1"/>
</dbReference>
<dbReference type="EMBL" id="LT882687">
    <property type="protein sequence ID" value="SMY29458.1"/>
    <property type="molecule type" value="Genomic_DNA"/>
</dbReference>
<sequence length="226" mass="23262">MFVAARLLPLLLAYNTLAQESSTDVSQTADISTTTAASTPEATVTVSLWLPMGGPDDLSIQASIVTVSPDKTAYALRCKTDNTAALCRGYEPPITITEGESTIAFVHTYFRNPEETATLVRPLTVSCLMAGASLSAGRAATSALCTVASEISGLGIMASTTRLASSEIQYMPVTITEGAAKLVAETATPTTDMVASSTAAADMPRITAMARFGLGGAVGVAILANM</sequence>
<feature type="chain" id="PRO_5012870776" evidence="1">
    <location>
        <begin position="19"/>
        <end position="226"/>
    </location>
</feature>
<dbReference type="PANTHER" id="PTHR40640:SF1">
    <property type="entry name" value="ANCHORED GLYCOPROTEIN, PUTATIVE (AFU_ORTHOLOGUE AFUA_8G04860)-RELATED"/>
    <property type="match status" value="1"/>
</dbReference>
<proteinExistence type="predicted"/>
<organism evidence="2 3">
    <name type="scientific">Zymoseptoria tritici ST99CH_1A5</name>
    <dbReference type="NCBI Taxonomy" id="1276529"/>
    <lineage>
        <taxon>Eukaryota</taxon>
        <taxon>Fungi</taxon>
        <taxon>Dikarya</taxon>
        <taxon>Ascomycota</taxon>
        <taxon>Pezizomycotina</taxon>
        <taxon>Dothideomycetes</taxon>
        <taxon>Dothideomycetidae</taxon>
        <taxon>Mycosphaerellales</taxon>
        <taxon>Mycosphaerellaceae</taxon>
        <taxon>Zymoseptoria</taxon>
    </lineage>
</organism>
<accession>A0A1Y6M192</accession>
<dbReference type="Proteomes" id="UP000215453">
    <property type="component" value="Chromosome 12"/>
</dbReference>
<dbReference type="AlphaFoldDB" id="A0A1Y6M192"/>
<reference evidence="2 3" key="1">
    <citation type="submission" date="2016-10" db="EMBL/GenBank/DDBJ databases">
        <authorList>
            <person name="Varghese N."/>
        </authorList>
    </citation>
    <scope>NUCLEOTIDE SEQUENCE [LARGE SCALE GENOMIC DNA]</scope>
</reference>
<evidence type="ECO:0000256" key="1">
    <source>
        <dbReference type="SAM" id="SignalP"/>
    </source>
</evidence>
<evidence type="ECO:0000313" key="2">
    <source>
        <dbReference type="EMBL" id="SMY29458.1"/>
    </source>
</evidence>
<keyword evidence="1" id="KW-0732">Signal</keyword>